<organism evidence="2">
    <name type="scientific">Streptomyces sp. R02</name>
    <dbReference type="NCBI Taxonomy" id="3238623"/>
    <lineage>
        <taxon>Bacteria</taxon>
        <taxon>Bacillati</taxon>
        <taxon>Actinomycetota</taxon>
        <taxon>Actinomycetes</taxon>
        <taxon>Kitasatosporales</taxon>
        <taxon>Streptomycetaceae</taxon>
        <taxon>Streptomyces</taxon>
    </lineage>
</organism>
<dbReference type="InterPro" id="IPR036721">
    <property type="entry name" value="RCK_C_sf"/>
</dbReference>
<evidence type="ECO:0000313" key="2">
    <source>
        <dbReference type="EMBL" id="XDP95316.1"/>
    </source>
</evidence>
<dbReference type="EMBL" id="CP163429">
    <property type="protein sequence ID" value="XDP95316.1"/>
    <property type="molecule type" value="Genomic_DNA"/>
</dbReference>
<gene>
    <name evidence="2" type="ORF">AB5J57_18135</name>
</gene>
<dbReference type="GO" id="GO:0008324">
    <property type="term" value="F:monoatomic cation transmembrane transporter activity"/>
    <property type="evidence" value="ECO:0007669"/>
    <property type="project" value="InterPro"/>
</dbReference>
<sequence length="164" mass="16909">MGGVGRVGRTPLAGGGVRYELVTRERRRVSVVARPDGSRTLSVYRGEHCDDTAVSLGLDGDEAAAVVDALLPSHHSPSLLSTAELGLVAERIELPSASPWDGRVLGDTRIRTETGVSVVAVLRRAEAIPSPGPGFRLAGGDILIVIGTREGVGGAVSVLGRTGP</sequence>
<dbReference type="PIRSF" id="PIRSF005028">
    <property type="entry name" value="KhtT"/>
    <property type="match status" value="1"/>
</dbReference>
<protein>
    <submittedName>
        <fullName evidence="2">Cation:proton antiporter regulatory subunit</fullName>
    </submittedName>
</protein>
<dbReference type="InterPro" id="IPR026278">
    <property type="entry name" value="KhtT"/>
</dbReference>
<dbReference type="SUPFAM" id="SSF116726">
    <property type="entry name" value="TrkA C-terminal domain-like"/>
    <property type="match status" value="1"/>
</dbReference>
<dbReference type="Gene3D" id="3.30.70.1450">
    <property type="entry name" value="Regulator of K+ conductance, C-terminal domain"/>
    <property type="match status" value="1"/>
</dbReference>
<feature type="domain" description="RCK C-terminal" evidence="1">
    <location>
        <begin position="77"/>
        <end position="162"/>
    </location>
</feature>
<dbReference type="InterPro" id="IPR058776">
    <property type="entry name" value="KhtT-like_N"/>
</dbReference>
<dbReference type="InterPro" id="IPR050144">
    <property type="entry name" value="AAE_transporter"/>
</dbReference>
<name>A0AB39LQR7_9ACTN</name>
<proteinExistence type="predicted"/>
<accession>A0AB39LQR7</accession>
<dbReference type="PROSITE" id="PS51202">
    <property type="entry name" value="RCK_C"/>
    <property type="match status" value="1"/>
</dbReference>
<evidence type="ECO:0000259" key="1">
    <source>
        <dbReference type="PROSITE" id="PS51202"/>
    </source>
</evidence>
<dbReference type="InterPro" id="IPR006037">
    <property type="entry name" value="RCK_C"/>
</dbReference>
<dbReference type="AlphaFoldDB" id="A0AB39LQR7"/>
<dbReference type="Pfam" id="PF02080">
    <property type="entry name" value="TrkA_C"/>
    <property type="match status" value="1"/>
</dbReference>
<dbReference type="RefSeq" id="WP_369157071.1">
    <property type="nucleotide sequence ID" value="NZ_CP163429.1"/>
</dbReference>
<dbReference type="PANTHER" id="PTHR30445:SF8">
    <property type="entry name" value="K(+)_H(+) ANTIPORTER SUBUNIT KHTT"/>
    <property type="match status" value="1"/>
</dbReference>
<dbReference type="Pfam" id="PF25991">
    <property type="entry name" value="KhtT_N"/>
    <property type="match status" value="1"/>
</dbReference>
<dbReference type="PANTHER" id="PTHR30445">
    <property type="entry name" value="K(+)_H(+) ANTIPORTER SUBUNIT KHTT"/>
    <property type="match status" value="1"/>
</dbReference>
<reference evidence="2" key="1">
    <citation type="submission" date="2024-07" db="EMBL/GenBank/DDBJ databases">
        <authorList>
            <person name="Yu S.T."/>
        </authorList>
    </citation>
    <scope>NUCLEOTIDE SEQUENCE</scope>
    <source>
        <strain evidence="2">R02</strain>
    </source>
</reference>
<dbReference type="GO" id="GO:0006813">
    <property type="term" value="P:potassium ion transport"/>
    <property type="evidence" value="ECO:0007669"/>
    <property type="project" value="InterPro"/>
</dbReference>